<keyword evidence="1" id="KW-0808">Transferase</keyword>
<dbReference type="Gene3D" id="3.90.550.10">
    <property type="entry name" value="Spore Coat Polysaccharide Biosynthesis Protein SpsA, Chain A"/>
    <property type="match status" value="1"/>
</dbReference>
<dbReference type="InterPro" id="IPR050065">
    <property type="entry name" value="GlmU-like"/>
</dbReference>
<dbReference type="SUPFAM" id="SSF53448">
    <property type="entry name" value="Nucleotide-diphospho-sugar transferases"/>
    <property type="match status" value="1"/>
</dbReference>
<dbReference type="PANTHER" id="PTHR43584:SF8">
    <property type="entry name" value="N-ACETYLMURAMATE ALPHA-1-PHOSPHATE URIDYLYLTRANSFERASE"/>
    <property type="match status" value="1"/>
</dbReference>
<protein>
    <submittedName>
        <fullName evidence="4">UDP-N-acetylglucosamine pyrophosphorylase related protein</fullName>
    </submittedName>
</protein>
<dbReference type="GO" id="GO:0016779">
    <property type="term" value="F:nucleotidyltransferase activity"/>
    <property type="evidence" value="ECO:0007669"/>
    <property type="project" value="UniProtKB-KW"/>
</dbReference>
<organism evidence="4 5">
    <name type="scientific">Candidatus Saccharicenans subterraneus</name>
    <dbReference type="NCBI Taxonomy" id="2508984"/>
    <lineage>
        <taxon>Bacteria</taxon>
        <taxon>Candidatus Aminicenantota</taxon>
        <taxon>Candidatus Aminicenantia</taxon>
        <taxon>Candidatus Aminicenantales</taxon>
        <taxon>Candidatus Saccharicenantaceae</taxon>
        <taxon>Candidatus Saccharicenans</taxon>
    </lineage>
</organism>
<dbReference type="EMBL" id="QUAH01000007">
    <property type="protein sequence ID" value="RFT15707.1"/>
    <property type="molecule type" value="Genomic_DNA"/>
</dbReference>
<dbReference type="AlphaFoldDB" id="A0A3E2BM29"/>
<dbReference type="Pfam" id="PF12804">
    <property type="entry name" value="NTP_transf_3"/>
    <property type="match status" value="1"/>
</dbReference>
<dbReference type="InterPro" id="IPR025877">
    <property type="entry name" value="MobA-like_NTP_Trfase"/>
</dbReference>
<evidence type="ECO:0000259" key="3">
    <source>
        <dbReference type="Pfam" id="PF12804"/>
    </source>
</evidence>
<dbReference type="CDD" id="cd02523">
    <property type="entry name" value="PC_cytidylyltransferase"/>
    <property type="match status" value="1"/>
</dbReference>
<dbReference type="Proteomes" id="UP000257323">
    <property type="component" value="Unassembled WGS sequence"/>
</dbReference>
<accession>A0A3E2BM29</accession>
<dbReference type="PANTHER" id="PTHR43584">
    <property type="entry name" value="NUCLEOTIDYL TRANSFERASE"/>
    <property type="match status" value="1"/>
</dbReference>
<evidence type="ECO:0000313" key="4">
    <source>
        <dbReference type="EMBL" id="RFT15707.1"/>
    </source>
</evidence>
<keyword evidence="2" id="KW-0548">Nucleotidyltransferase</keyword>
<reference evidence="4 5" key="1">
    <citation type="submission" date="2018-08" db="EMBL/GenBank/DDBJ databases">
        <title>Genome analysis of the thermophilic bacterium of the candidate phylum Aminicenantes from deep subsurface aquifer revealed its physiology and ecological role.</title>
        <authorList>
            <person name="Kadnikov V.V."/>
            <person name="Mardanov A.V."/>
            <person name="Beletsky A.V."/>
            <person name="Karnachuk O.V."/>
            <person name="Ravin N.V."/>
        </authorList>
    </citation>
    <scope>NUCLEOTIDE SEQUENCE [LARGE SCALE GENOMIC DNA]</scope>
    <source>
        <strain evidence="4">BY38</strain>
    </source>
</reference>
<proteinExistence type="predicted"/>
<name>A0A3E2BM29_9BACT</name>
<comment type="caution">
    <text evidence="4">The sequence shown here is derived from an EMBL/GenBank/DDBJ whole genome shotgun (WGS) entry which is preliminary data.</text>
</comment>
<gene>
    <name evidence="4" type="ORF">OP8BY_0082</name>
</gene>
<evidence type="ECO:0000313" key="5">
    <source>
        <dbReference type="Proteomes" id="UP000257323"/>
    </source>
</evidence>
<evidence type="ECO:0000256" key="1">
    <source>
        <dbReference type="ARBA" id="ARBA00022679"/>
    </source>
</evidence>
<dbReference type="InterPro" id="IPR029044">
    <property type="entry name" value="Nucleotide-diphossugar_trans"/>
</dbReference>
<feature type="domain" description="MobA-like NTP transferase" evidence="3">
    <location>
        <begin position="3"/>
        <end position="125"/>
    </location>
</feature>
<sequence>MKAVILAAGRGTRLGLDLPKAMVPVDDRRTIIDYQVENLKPFIPVENILVVVGFRKELIVARHPELTYTFNERFAVTNTSKSLLKGLSRLDEDVLWINGDVIFDRGIIPKMLSAGCSCVLVDDKRCGPEEVKYRTDGAGFITEISKQVESAQGEALGINLVARADLEPLRRHLELVGDNDYFEKAIENYIVREKGRFLAVPAGGLFCHEVDFPEDLERVRAYLASGR</sequence>
<evidence type="ECO:0000256" key="2">
    <source>
        <dbReference type="ARBA" id="ARBA00022695"/>
    </source>
</evidence>